<keyword evidence="3" id="KW-1185">Reference proteome</keyword>
<feature type="region of interest" description="Disordered" evidence="1">
    <location>
        <begin position="611"/>
        <end position="632"/>
    </location>
</feature>
<sequence>MATSVFSNGHPVSVQDSVYYLSCLASGVQQTSNDALTNVYALATAKNRGNQSKALNHLATLLSRGQVTSSNNETNRIVAVTATLLDNKGVNLWITSSPSTSPVSSPTVSPSSSSGSDGNSIASGIFQSPTPAAPWQNNAILASNSENRESDGSVHTATIEAGSDNTTEALKSLINLNEEQISNLSFEKFAIHALRLIRSASSLFSKRRDAANAEAFVQVHIFFTTASFKKIRSRVNGLSRTFARFDKEEETRKWEWRPKTGEIITPFSLRLSDKTLRLILERLGISPEDKAYPVNSNNIGLWFKAIVNCLASIRKAILAKYFKALVGFTKGLHQLLQKLPSSFWRMPSLVLLLLSLKDAPRSAESDHGTESKDENGDGDDDEDVLAAEWLPADSIPPICGLFHRMALAVCAWTAATQYLLGSPIAKSSHPVNVSIIDFPRRSIGDIRIDNLITHWKAQGGWTNPQYNAIEIALKTLPVEYRVRDMMLAKKGAVHCEAGLAASIAHYTKPHKALQAMVPAIVTEAFTPLKENFDAPGSAELMFPIGVAKNAAPCAKCSSKSFKNKISTSSSPARTRLFTRGCLPIGCPRSSYLEQTLLAKVVDMVVARSHLHGSRSSSPSSVSTRSGMSSEFETSVDREVALIMEAE</sequence>
<gene>
    <name evidence="2" type="ORF">C8F04DRAFT_1227788</name>
</gene>
<organism evidence="2 3">
    <name type="scientific">Mycena alexandri</name>
    <dbReference type="NCBI Taxonomy" id="1745969"/>
    <lineage>
        <taxon>Eukaryota</taxon>
        <taxon>Fungi</taxon>
        <taxon>Dikarya</taxon>
        <taxon>Basidiomycota</taxon>
        <taxon>Agaricomycotina</taxon>
        <taxon>Agaricomycetes</taxon>
        <taxon>Agaricomycetidae</taxon>
        <taxon>Agaricales</taxon>
        <taxon>Marasmiineae</taxon>
        <taxon>Mycenaceae</taxon>
        <taxon>Mycena</taxon>
    </lineage>
</organism>
<reference evidence="2" key="1">
    <citation type="submission" date="2023-03" db="EMBL/GenBank/DDBJ databases">
        <title>Massive genome expansion in bonnet fungi (Mycena s.s.) driven by repeated elements and novel gene families across ecological guilds.</title>
        <authorList>
            <consortium name="Lawrence Berkeley National Laboratory"/>
            <person name="Harder C.B."/>
            <person name="Miyauchi S."/>
            <person name="Viragh M."/>
            <person name="Kuo A."/>
            <person name="Thoen E."/>
            <person name="Andreopoulos B."/>
            <person name="Lu D."/>
            <person name="Skrede I."/>
            <person name="Drula E."/>
            <person name="Henrissat B."/>
            <person name="Morin E."/>
            <person name="Kohler A."/>
            <person name="Barry K."/>
            <person name="LaButti K."/>
            <person name="Morin E."/>
            <person name="Salamov A."/>
            <person name="Lipzen A."/>
            <person name="Mereny Z."/>
            <person name="Hegedus B."/>
            <person name="Baldrian P."/>
            <person name="Stursova M."/>
            <person name="Weitz H."/>
            <person name="Taylor A."/>
            <person name="Grigoriev I.V."/>
            <person name="Nagy L.G."/>
            <person name="Martin F."/>
            <person name="Kauserud H."/>
        </authorList>
    </citation>
    <scope>NUCLEOTIDE SEQUENCE</scope>
    <source>
        <strain evidence="2">CBHHK200</strain>
    </source>
</reference>
<feature type="compositionally biased region" description="Polar residues" evidence="1">
    <location>
        <begin position="115"/>
        <end position="128"/>
    </location>
</feature>
<evidence type="ECO:0000313" key="3">
    <source>
        <dbReference type="Proteomes" id="UP001218188"/>
    </source>
</evidence>
<dbReference type="AlphaFoldDB" id="A0AAD6TIQ4"/>
<feature type="compositionally biased region" description="Low complexity" evidence="1">
    <location>
        <begin position="96"/>
        <end position="114"/>
    </location>
</feature>
<dbReference type="EMBL" id="JARJCM010000004">
    <property type="protein sequence ID" value="KAJ7045670.1"/>
    <property type="molecule type" value="Genomic_DNA"/>
</dbReference>
<feature type="region of interest" description="Disordered" evidence="1">
    <location>
        <begin position="96"/>
        <end position="128"/>
    </location>
</feature>
<evidence type="ECO:0000256" key="1">
    <source>
        <dbReference type="SAM" id="MobiDB-lite"/>
    </source>
</evidence>
<name>A0AAD6TIQ4_9AGAR</name>
<proteinExistence type="predicted"/>
<accession>A0AAD6TIQ4</accession>
<protein>
    <submittedName>
        <fullName evidence="2">Uncharacterized protein</fullName>
    </submittedName>
</protein>
<comment type="caution">
    <text evidence="2">The sequence shown here is derived from an EMBL/GenBank/DDBJ whole genome shotgun (WGS) entry which is preliminary data.</text>
</comment>
<evidence type="ECO:0000313" key="2">
    <source>
        <dbReference type="EMBL" id="KAJ7045670.1"/>
    </source>
</evidence>
<feature type="compositionally biased region" description="Low complexity" evidence="1">
    <location>
        <begin position="613"/>
        <end position="629"/>
    </location>
</feature>
<dbReference type="Proteomes" id="UP001218188">
    <property type="component" value="Unassembled WGS sequence"/>
</dbReference>